<accession>A0ACB9QZ31</accession>
<sequence length="192" mass="20763">MNKHPAMTSDYLSMLMILALALLVAAGHSECHPFVESQIPGHLGRNEEKLTHLHFYDLLVGPNKTSVKVAPANPGSPLAFGIVTVTDEILTNGPDIYSNVIGRGQGTYAFASMGELVLAATVNYVFLVGEYNGSYISVVGRDPADEKKRELAIVGGGGLFRLARGYVELTTYSIDLETGNSIIDGNFYVYQY</sequence>
<comment type="caution">
    <text evidence="1">The sequence shown here is derived from an EMBL/GenBank/DDBJ whole genome shotgun (WGS) entry which is preliminary data.</text>
</comment>
<proteinExistence type="predicted"/>
<reference evidence="2" key="1">
    <citation type="journal article" date="2023" name="Front. Plant Sci.">
        <title>Chromosomal-level genome assembly of Melastoma candidum provides insights into trichome evolution.</title>
        <authorList>
            <person name="Zhong Y."/>
            <person name="Wu W."/>
            <person name="Sun C."/>
            <person name="Zou P."/>
            <person name="Liu Y."/>
            <person name="Dai S."/>
            <person name="Zhou R."/>
        </authorList>
    </citation>
    <scope>NUCLEOTIDE SEQUENCE [LARGE SCALE GENOMIC DNA]</scope>
</reference>
<name>A0ACB9QZ31_9MYRT</name>
<evidence type="ECO:0000313" key="1">
    <source>
        <dbReference type="EMBL" id="KAI4370821.1"/>
    </source>
</evidence>
<organism evidence="1 2">
    <name type="scientific">Melastoma candidum</name>
    <dbReference type="NCBI Taxonomy" id="119954"/>
    <lineage>
        <taxon>Eukaryota</taxon>
        <taxon>Viridiplantae</taxon>
        <taxon>Streptophyta</taxon>
        <taxon>Embryophyta</taxon>
        <taxon>Tracheophyta</taxon>
        <taxon>Spermatophyta</taxon>
        <taxon>Magnoliopsida</taxon>
        <taxon>eudicotyledons</taxon>
        <taxon>Gunneridae</taxon>
        <taxon>Pentapetalae</taxon>
        <taxon>rosids</taxon>
        <taxon>malvids</taxon>
        <taxon>Myrtales</taxon>
        <taxon>Melastomataceae</taxon>
        <taxon>Melastomatoideae</taxon>
        <taxon>Melastomateae</taxon>
        <taxon>Melastoma</taxon>
    </lineage>
</organism>
<evidence type="ECO:0000313" key="2">
    <source>
        <dbReference type="Proteomes" id="UP001057402"/>
    </source>
</evidence>
<keyword evidence="2" id="KW-1185">Reference proteome</keyword>
<dbReference type="EMBL" id="CM042884">
    <property type="protein sequence ID" value="KAI4370821.1"/>
    <property type="molecule type" value="Genomic_DNA"/>
</dbReference>
<gene>
    <name evidence="1" type="ORF">MLD38_019128</name>
</gene>
<protein>
    <submittedName>
        <fullName evidence="1">Uncharacterized protein</fullName>
    </submittedName>
</protein>
<dbReference type="Proteomes" id="UP001057402">
    <property type="component" value="Chromosome 5"/>
</dbReference>